<keyword evidence="2 5" id="KW-0812">Transmembrane</keyword>
<accession>C6I0T8</accession>
<keyword evidence="4 5" id="KW-0472">Membrane</keyword>
<feature type="transmembrane region" description="Helical" evidence="5">
    <location>
        <begin position="180"/>
        <end position="199"/>
    </location>
</feature>
<dbReference type="Pfam" id="PF01925">
    <property type="entry name" value="TauE"/>
    <property type="match status" value="1"/>
</dbReference>
<dbReference type="InterPro" id="IPR051598">
    <property type="entry name" value="TSUP/Inactive_protease-like"/>
</dbReference>
<dbReference type="AlphaFoldDB" id="C6I0T8"/>
<evidence type="ECO:0000256" key="2">
    <source>
        <dbReference type="ARBA" id="ARBA00022692"/>
    </source>
</evidence>
<dbReference type="PANTHER" id="PTHR43701">
    <property type="entry name" value="MEMBRANE TRANSPORTER PROTEIN MJ0441-RELATED"/>
    <property type="match status" value="1"/>
</dbReference>
<dbReference type="Proteomes" id="UP000009374">
    <property type="component" value="Unassembled WGS sequence"/>
</dbReference>
<comment type="similarity">
    <text evidence="5">Belongs to the 4-toluene sulfonate uptake permease (TSUP) (TC 2.A.102) family.</text>
</comment>
<feature type="transmembrane region" description="Helical" evidence="5">
    <location>
        <begin position="108"/>
        <end position="126"/>
    </location>
</feature>
<evidence type="ECO:0000256" key="1">
    <source>
        <dbReference type="ARBA" id="ARBA00004141"/>
    </source>
</evidence>
<dbReference type="InterPro" id="IPR002781">
    <property type="entry name" value="TM_pro_TauE-like"/>
</dbReference>
<evidence type="ECO:0000313" key="7">
    <source>
        <dbReference type="Proteomes" id="UP000009374"/>
    </source>
</evidence>
<protein>
    <recommendedName>
        <fullName evidence="5">Probable membrane transporter protein</fullName>
    </recommendedName>
</protein>
<feature type="transmembrane region" description="Helical" evidence="5">
    <location>
        <begin position="146"/>
        <end position="168"/>
    </location>
</feature>
<dbReference type="PANTHER" id="PTHR43701:SF2">
    <property type="entry name" value="MEMBRANE TRANSPORTER PROTEIN YJNA-RELATED"/>
    <property type="match status" value="1"/>
</dbReference>
<feature type="transmembrane region" description="Helical" evidence="5">
    <location>
        <begin position="211"/>
        <end position="228"/>
    </location>
</feature>
<reference evidence="6 7" key="1">
    <citation type="journal article" date="2009" name="Appl. Environ. Microbiol.">
        <title>Community genomic and proteomic analyses of chemoautotrophic iron-oxidizing "Leptospirillum rubarum" (Group II) and "Leptospirillum ferrodiazotrophum" (Group III) bacteria in acid mine drainage biofilms.</title>
        <authorList>
            <person name="Goltsman D.S."/>
            <person name="Denef V.J."/>
            <person name="Singer S.W."/>
            <person name="VerBerkmoes N.C."/>
            <person name="Lefsrud M."/>
            <person name="Mueller R.S."/>
            <person name="Dick G.J."/>
            <person name="Sun C.L."/>
            <person name="Wheeler K.E."/>
            <person name="Zemla A."/>
            <person name="Baker B.J."/>
            <person name="Hauser L."/>
            <person name="Land M."/>
            <person name="Shah M.B."/>
            <person name="Thelen M.P."/>
            <person name="Hettich R.L."/>
            <person name="Banfield J.F."/>
        </authorList>
    </citation>
    <scope>NUCLEOTIDE SEQUENCE [LARGE SCALE GENOMIC DNA]</scope>
</reference>
<evidence type="ECO:0000256" key="5">
    <source>
        <dbReference type="RuleBase" id="RU363041"/>
    </source>
</evidence>
<name>C6I0T8_9BACT</name>
<keyword evidence="5" id="KW-1003">Cell membrane</keyword>
<keyword evidence="3 5" id="KW-1133">Transmembrane helix</keyword>
<dbReference type="GO" id="GO:0005886">
    <property type="term" value="C:plasma membrane"/>
    <property type="evidence" value="ECO:0007669"/>
    <property type="project" value="UniProtKB-SubCell"/>
</dbReference>
<keyword evidence="7" id="KW-1185">Reference proteome</keyword>
<feature type="transmembrane region" description="Helical" evidence="5">
    <location>
        <begin position="240"/>
        <end position="258"/>
    </location>
</feature>
<evidence type="ECO:0000256" key="3">
    <source>
        <dbReference type="ARBA" id="ARBA00022989"/>
    </source>
</evidence>
<feature type="transmembrane region" description="Helical" evidence="5">
    <location>
        <begin position="51"/>
        <end position="71"/>
    </location>
</feature>
<evidence type="ECO:0000313" key="6">
    <source>
        <dbReference type="EMBL" id="EES51538.1"/>
    </source>
</evidence>
<comment type="subcellular location">
    <subcellularLocation>
        <location evidence="5">Cell membrane</location>
        <topology evidence="5">Multi-pass membrane protein</topology>
    </subcellularLocation>
    <subcellularLocation>
        <location evidence="1">Membrane</location>
        <topology evidence="1">Multi-pass membrane protein</topology>
    </subcellularLocation>
</comment>
<evidence type="ECO:0000256" key="4">
    <source>
        <dbReference type="ARBA" id="ARBA00023136"/>
    </source>
</evidence>
<organism evidence="6 7">
    <name type="scientific">Leptospirillum ferrodiazotrophum</name>
    <dbReference type="NCBI Taxonomy" id="412449"/>
    <lineage>
        <taxon>Bacteria</taxon>
        <taxon>Pseudomonadati</taxon>
        <taxon>Nitrospirota</taxon>
        <taxon>Nitrospiria</taxon>
        <taxon>Nitrospirales</taxon>
        <taxon>Nitrospiraceae</taxon>
        <taxon>Leptospirillum</taxon>
    </lineage>
</organism>
<dbReference type="EMBL" id="GG693888">
    <property type="protein sequence ID" value="EES51538.1"/>
    <property type="molecule type" value="Genomic_DNA"/>
</dbReference>
<proteinExistence type="inferred from homology"/>
<sequence>MHSAGLEGIYLLLGGVSGFLSGLLGIGGGVVLLPALLFLLPLVSHVRIAPFMATEISMIQVAFASLTGIIAHRPSAHVPLGRLLFWAGSALAGGAVGAVVSWRLSGRVILWIFLAETLLALTLLLFRPPERPPGEAHRPPLLSAEFLAIFSIGLSSGILGVGGGFLVYPVLTLLFGYPSFVAVGSSLAVMFPMAATAALTKSLVSGGVPPHTLTIVVGALMGSFLGARFTRRLGGKRIRIFQGTLLLLTVVRLLYGLLAGGGE</sequence>
<feature type="transmembrane region" description="Helical" evidence="5">
    <location>
        <begin position="83"/>
        <end position="101"/>
    </location>
</feature>
<gene>
    <name evidence="6" type="ORF">UBAL3_95950037</name>
</gene>
<feature type="transmembrane region" description="Helical" evidence="5">
    <location>
        <begin position="12"/>
        <end position="39"/>
    </location>
</feature>